<evidence type="ECO:0000313" key="10">
    <source>
        <dbReference type="RefSeq" id="XP_013784243.1"/>
    </source>
</evidence>
<evidence type="ECO:0000256" key="5">
    <source>
        <dbReference type="ARBA" id="ARBA00045258"/>
    </source>
</evidence>
<comment type="function">
    <text evidence="5">Required for correct functioning of the GINS complex, a complex that plays an essential role in the initiation of DNA replication, and progression of DNA replication forks. GINS complex is a core component of CDC45-MCM-GINS (CMG) helicase, the molecular machine that unwinds template DNA during replication, and around which the replisome is built.</text>
</comment>
<dbReference type="Proteomes" id="UP000694941">
    <property type="component" value="Unplaced"/>
</dbReference>
<protein>
    <recommendedName>
        <fullName evidence="6">DNA replication complex GINS protein PSF3</fullName>
    </recommendedName>
</protein>
<dbReference type="Pfam" id="PF22466">
    <property type="entry name" value="PSF3_N"/>
    <property type="match status" value="1"/>
</dbReference>
<feature type="domain" description="DNA replication complex GINS protein PSF3 N-terminal" evidence="8">
    <location>
        <begin position="22"/>
        <end position="73"/>
    </location>
</feature>
<sequence>MSYTPSSGRRTNYSSRSMEEYFSMDDILATEVRIPCRFQLPVYKLGSLNPSSQSPDLLPGTKLELPLWLAQALQSRHIVNVELPKSYRETYREILSADATMVDLHDLGPYFYHIGLYLLNFPYADTEEISKMLTQTFKNRFRKVMDASQHTLQEETSSWTFRLDMLEVELFNIGQKAFLEFQEWQARKMEKICTSGMVINHKKRKRAAMDNIV</sequence>
<dbReference type="Pfam" id="PF05916">
    <property type="entry name" value="Sld5"/>
    <property type="match status" value="1"/>
</dbReference>
<dbReference type="InterPro" id="IPR055221">
    <property type="entry name" value="PSF3_N"/>
</dbReference>
<organism evidence="9 10">
    <name type="scientific">Limulus polyphemus</name>
    <name type="common">Atlantic horseshoe crab</name>
    <dbReference type="NCBI Taxonomy" id="6850"/>
    <lineage>
        <taxon>Eukaryota</taxon>
        <taxon>Metazoa</taxon>
        <taxon>Ecdysozoa</taxon>
        <taxon>Arthropoda</taxon>
        <taxon>Chelicerata</taxon>
        <taxon>Merostomata</taxon>
        <taxon>Xiphosura</taxon>
        <taxon>Limulidae</taxon>
        <taxon>Limulus</taxon>
    </lineage>
</organism>
<evidence type="ECO:0000256" key="3">
    <source>
        <dbReference type="ARBA" id="ARBA00022705"/>
    </source>
</evidence>
<evidence type="ECO:0000259" key="7">
    <source>
        <dbReference type="Pfam" id="PF05916"/>
    </source>
</evidence>
<comment type="subunit">
    <text evidence="6">Component of the GINS complex.</text>
</comment>
<reference evidence="10" key="1">
    <citation type="submission" date="2025-08" db="UniProtKB">
        <authorList>
            <consortium name="RefSeq"/>
        </authorList>
    </citation>
    <scope>IDENTIFICATION</scope>
    <source>
        <tissue evidence="10">Muscle</tissue>
    </source>
</reference>
<keyword evidence="4 6" id="KW-0539">Nucleus</keyword>
<evidence type="ECO:0000256" key="2">
    <source>
        <dbReference type="ARBA" id="ARBA00006343"/>
    </source>
</evidence>
<evidence type="ECO:0000313" key="9">
    <source>
        <dbReference type="Proteomes" id="UP000694941"/>
    </source>
</evidence>
<dbReference type="InterPro" id="IPR021151">
    <property type="entry name" value="GINS_A"/>
</dbReference>
<dbReference type="CDD" id="cd21693">
    <property type="entry name" value="GINS_B_Psf3"/>
    <property type="match status" value="1"/>
</dbReference>
<dbReference type="PANTHER" id="PTHR22768">
    <property type="entry name" value="DNA REPLICATION COMPLEX GINS PROTEIN PSF3"/>
    <property type="match status" value="1"/>
</dbReference>
<dbReference type="InterPro" id="IPR036224">
    <property type="entry name" value="GINS_bundle-like_dom_sf"/>
</dbReference>
<proteinExistence type="inferred from homology"/>
<dbReference type="InterPro" id="IPR010492">
    <property type="entry name" value="GINS_Psf3"/>
</dbReference>
<dbReference type="Gene3D" id="1.20.58.2050">
    <property type="match status" value="1"/>
</dbReference>
<comment type="function">
    <text evidence="6">The GINS complex plays an essential role in the initiation of DNA replication.</text>
</comment>
<keyword evidence="9" id="KW-1185">Reference proteome</keyword>
<evidence type="ECO:0000256" key="4">
    <source>
        <dbReference type="ARBA" id="ARBA00023242"/>
    </source>
</evidence>
<dbReference type="GeneID" id="106468371"/>
<dbReference type="SUPFAM" id="SSF158573">
    <property type="entry name" value="GINS helical bundle-like"/>
    <property type="match status" value="1"/>
</dbReference>
<dbReference type="RefSeq" id="XP_013784243.1">
    <property type="nucleotide sequence ID" value="XM_013928789.2"/>
</dbReference>
<accession>A0ABM1BL81</accession>
<gene>
    <name evidence="10" type="primary">LOC106468371</name>
</gene>
<feature type="domain" description="GINS subunit" evidence="7">
    <location>
        <begin position="91"/>
        <end position="184"/>
    </location>
</feature>
<name>A0ABM1BL81_LIMPO</name>
<dbReference type="PANTHER" id="PTHR22768:SF0">
    <property type="entry name" value="DNA REPLICATION COMPLEX GINS PROTEIN PSF3"/>
    <property type="match status" value="1"/>
</dbReference>
<dbReference type="SUPFAM" id="SSF160059">
    <property type="entry name" value="PriA/YqbF domain"/>
    <property type="match status" value="1"/>
</dbReference>
<keyword evidence="3 6" id="KW-0235">DNA replication</keyword>
<evidence type="ECO:0000256" key="1">
    <source>
        <dbReference type="ARBA" id="ARBA00004123"/>
    </source>
</evidence>
<evidence type="ECO:0000259" key="8">
    <source>
        <dbReference type="Pfam" id="PF22466"/>
    </source>
</evidence>
<evidence type="ECO:0000256" key="6">
    <source>
        <dbReference type="RuleBase" id="RU367161"/>
    </source>
</evidence>
<comment type="subcellular location">
    <subcellularLocation>
        <location evidence="1 6">Nucleus</location>
    </subcellularLocation>
</comment>
<dbReference type="CDD" id="cd11713">
    <property type="entry name" value="GINS_A_psf3"/>
    <property type="match status" value="1"/>
</dbReference>
<dbReference type="InterPro" id="IPR038437">
    <property type="entry name" value="GINS_Psf3_sf"/>
</dbReference>
<comment type="similarity">
    <text evidence="2 6">Belongs to the GINS3/PSF3 family.</text>
</comment>